<gene>
    <name evidence="1" type="ordered locus">RCAP_rcc03262</name>
</gene>
<dbReference type="RefSeq" id="WP_013068959.1">
    <property type="nucleotide sequence ID" value="NC_014034.1"/>
</dbReference>
<organism evidence="1 2">
    <name type="scientific">Rhodobacter capsulatus (strain ATCC BAA-309 / NBRC 16581 / SB1003)</name>
    <dbReference type="NCBI Taxonomy" id="272942"/>
    <lineage>
        <taxon>Bacteria</taxon>
        <taxon>Pseudomonadati</taxon>
        <taxon>Pseudomonadota</taxon>
        <taxon>Alphaproteobacteria</taxon>
        <taxon>Rhodobacterales</taxon>
        <taxon>Rhodobacter group</taxon>
        <taxon>Rhodobacter</taxon>
    </lineage>
</organism>
<dbReference type="STRING" id="272942.RCAP_rcc03262"/>
<sequence length="277" mass="30578">MTDIALLETVMAEVGAGRRIPYLGPEVSALSGGQAPGTTAELCRRLEAEVRVPRRAAGNLWAVAQYIESRKFRATLDALVRKAFVGRPDRPNPVHDWLASMRVPMVVDTWYDEGILRAFGPGDGDWGLVQGISRAGTHSEAFTAAFDSFGEPVATADPGWKSLIYKPNGLVRMGSSFLLSDADYVEVLTEIDIQTPIPEEVRERRTGRPFLFLGCRFDDQLLRIYARQIAKRSGAGHVALIPGPLTKMEEKFLEEMQIRRLDLPLSALTDLLTVPEG</sequence>
<reference evidence="1 2" key="2">
    <citation type="journal article" date="2010" name="J. Bacteriol.">
        <title>Complete genome sequence of the photosynthetic purple nonsulfur bacterium Rhodobacter capsulatus SB 1003.</title>
        <authorList>
            <person name="Strnad H."/>
            <person name="Lapidus A."/>
            <person name="Paces J."/>
            <person name="Ulbrich P."/>
            <person name="Vlcek C."/>
            <person name="Paces V."/>
            <person name="Haselkorn R."/>
        </authorList>
    </citation>
    <scope>NUCLEOTIDE SEQUENCE [LARGE SCALE GENOMIC DNA]</scope>
    <source>
        <strain evidence="2">ATCC BAA-309 / NBRC 16581 / SB1003</strain>
    </source>
</reference>
<evidence type="ECO:0000313" key="1">
    <source>
        <dbReference type="EMBL" id="ADE86986.1"/>
    </source>
</evidence>
<name>D5ARW4_RHOCB</name>
<dbReference type="AlphaFoldDB" id="D5ARW4"/>
<reference key="1">
    <citation type="submission" date="2008-12" db="EMBL/GenBank/DDBJ databases">
        <title>Complete genome sequence of Rhodobacter capsulatus SB1003.</title>
        <authorList>
            <person name="Strnad H."/>
            <person name="Lapidus A."/>
            <person name="Vlcek C."/>
            <person name="Ulbrich P."/>
            <person name="Paces J."/>
            <person name="Maltsev N."/>
            <person name="Kumar V."/>
            <person name="Kogan Y."/>
            <person name="Milgram A."/>
            <person name="Rebrekov D."/>
            <person name="Mazur M."/>
            <person name="Cox R."/>
            <person name="Kyrpides N."/>
            <person name="Kolar M."/>
            <person name="Sachova J."/>
            <person name="Ridl J."/>
            <person name="Ivanova N."/>
            <person name="Kapatral V."/>
            <person name="Los T."/>
            <person name="Lykidis A."/>
            <person name="Mikhailova N."/>
            <person name="Reznik G."/>
            <person name="Vasieva O."/>
            <person name="Fonstein M."/>
            <person name="Paces V."/>
            <person name="Haselkorn R."/>
        </authorList>
    </citation>
    <scope>NUCLEOTIDE SEQUENCE</scope>
    <source>
        <strain>SB1003</strain>
    </source>
</reference>
<dbReference type="KEGG" id="rcp:RCAP_rcc03262"/>
<dbReference type="Pfam" id="PF13289">
    <property type="entry name" value="SIR2_2"/>
    <property type="match status" value="1"/>
</dbReference>
<keyword evidence="2" id="KW-1185">Reference proteome</keyword>
<dbReference type="Proteomes" id="UP000002361">
    <property type="component" value="Chromosome"/>
</dbReference>
<dbReference type="HOGENOM" id="CLU_993208_0_0_5"/>
<proteinExistence type="predicted"/>
<evidence type="ECO:0000313" key="2">
    <source>
        <dbReference type="Proteomes" id="UP000002361"/>
    </source>
</evidence>
<protein>
    <submittedName>
        <fullName evidence="1">Uncharacterized protein</fullName>
    </submittedName>
</protein>
<dbReference type="GeneID" id="31492043"/>
<accession>D5ARW4</accession>
<dbReference type="OrthoDB" id="9802053at2"/>
<dbReference type="eggNOG" id="ENOG502Z8CH">
    <property type="taxonomic scope" value="Bacteria"/>
</dbReference>
<dbReference type="EMBL" id="CP001312">
    <property type="protein sequence ID" value="ADE86986.1"/>
    <property type="molecule type" value="Genomic_DNA"/>
</dbReference>